<dbReference type="Proteomes" id="UP000259683">
    <property type="component" value="Segment"/>
</dbReference>
<dbReference type="InterPro" id="IPR023214">
    <property type="entry name" value="HAD_sf"/>
</dbReference>
<gene>
    <name evidence="1" type="ORF">CcrSC_gp291</name>
</gene>
<dbReference type="EMBL" id="MH588547">
    <property type="protein sequence ID" value="AXQ69873.1"/>
    <property type="molecule type" value="Genomic_DNA"/>
</dbReference>
<organism evidence="1 2">
    <name type="scientific">Caulobacter phage CcrSC</name>
    <dbReference type="NCBI Taxonomy" id="2283272"/>
    <lineage>
        <taxon>Viruses</taxon>
        <taxon>Duplodnaviria</taxon>
        <taxon>Heunggongvirae</taxon>
        <taxon>Uroviricota</taxon>
        <taxon>Caudoviricetes</taxon>
        <taxon>Jeanschmidtviridae</taxon>
        <taxon>Bertelyvirus</taxon>
        <taxon>Bertelyvirus SC</taxon>
    </lineage>
</organism>
<reference evidence="1" key="1">
    <citation type="submission" date="2018-07" db="EMBL/GenBank/DDBJ databases">
        <authorList>
            <person name="Wilson K.M."/>
            <person name="Ely B."/>
        </authorList>
    </citation>
    <scope>NUCLEOTIDE SEQUENCE</scope>
</reference>
<proteinExistence type="predicted"/>
<protein>
    <submittedName>
        <fullName evidence="1">Uncharacterized protein</fullName>
    </submittedName>
</protein>
<dbReference type="InterPro" id="IPR036412">
    <property type="entry name" value="HAD-like_sf"/>
</dbReference>
<name>A0A385EDM9_9CAUD</name>
<keyword evidence="2" id="KW-1185">Reference proteome</keyword>
<reference evidence="1" key="2">
    <citation type="submission" date="2021-07" db="EMBL/GenBank/DDBJ databases">
        <title>Giant CbK-like Caulobacter bacteriophages have genetically divergent genomes.</title>
        <authorList>
            <person name="Wilson K."/>
            <person name="Ely B."/>
        </authorList>
    </citation>
    <scope>NUCLEOTIDE SEQUENCE</scope>
</reference>
<accession>A0A385EDM9</accession>
<dbReference type="Gene3D" id="3.40.50.1000">
    <property type="entry name" value="HAD superfamily/HAD-like"/>
    <property type="match status" value="1"/>
</dbReference>
<evidence type="ECO:0000313" key="2">
    <source>
        <dbReference type="Proteomes" id="UP000259683"/>
    </source>
</evidence>
<evidence type="ECO:0000313" key="1">
    <source>
        <dbReference type="EMBL" id="AXQ69873.1"/>
    </source>
</evidence>
<dbReference type="SUPFAM" id="SSF56784">
    <property type="entry name" value="HAD-like"/>
    <property type="match status" value="1"/>
</dbReference>
<sequence length="304" mass="34400">MQQITDSAPHLRPYGWAPGDYLSTCLACQQTFIGDKRAISCHPCALRRFEKAHPETMTDDRRRVRQSFAVYLDQDGVVFDFDEGLRRLGFQPDPEYNKSSHAMNDEANLWKQGMYEVIKGTDFFARLPLMEGAVDLYAAVEDADPIFLTASPKFGSTEDDFLTHPFFLGAAYHKRRAVEEVLLPQVARLRIHQLTGKEPQAAVPRVRIEDDRFICTTSARKQEYMHRKHSPYQVLIDDRIANCEAWAASGGIAILHTSARSSITIFERLVDKVLAGETLEAGVLRTDFPQSKQPKVNLAEVLGR</sequence>